<feature type="compositionally biased region" description="Polar residues" evidence="1">
    <location>
        <begin position="111"/>
        <end position="136"/>
    </location>
</feature>
<organism evidence="3 4">
    <name type="scientific">Cladophialophora immunda</name>
    <dbReference type="NCBI Taxonomy" id="569365"/>
    <lineage>
        <taxon>Eukaryota</taxon>
        <taxon>Fungi</taxon>
        <taxon>Dikarya</taxon>
        <taxon>Ascomycota</taxon>
        <taxon>Pezizomycotina</taxon>
        <taxon>Eurotiomycetes</taxon>
        <taxon>Chaetothyriomycetidae</taxon>
        <taxon>Chaetothyriales</taxon>
        <taxon>Herpotrichiellaceae</taxon>
        <taxon>Cladophialophora</taxon>
    </lineage>
</organism>
<accession>A0A0D2CIV1</accession>
<dbReference type="GeneID" id="27341911"/>
<dbReference type="STRING" id="569365.A0A0D2CIV1"/>
<feature type="region of interest" description="Disordered" evidence="1">
    <location>
        <begin position="1"/>
        <end position="215"/>
    </location>
</feature>
<dbReference type="AlphaFoldDB" id="A0A0D2CIV1"/>
<dbReference type="EMBL" id="KN847041">
    <property type="protein sequence ID" value="KIW31033.1"/>
    <property type="molecule type" value="Genomic_DNA"/>
</dbReference>
<feature type="compositionally biased region" description="Polar residues" evidence="1">
    <location>
        <begin position="176"/>
        <end position="190"/>
    </location>
</feature>
<proteinExistence type="predicted"/>
<gene>
    <name evidence="3" type="ORF">PV07_02717</name>
</gene>
<dbReference type="HOGENOM" id="CLU_079693_0_1_1"/>
<dbReference type="OrthoDB" id="3360421at2759"/>
<evidence type="ECO:0000313" key="3">
    <source>
        <dbReference type="EMBL" id="KIW31033.1"/>
    </source>
</evidence>
<evidence type="ECO:0000259" key="2">
    <source>
        <dbReference type="Pfam" id="PF11160"/>
    </source>
</evidence>
<feature type="domain" description="Hypervirulence associated protein TUDOR" evidence="2">
    <location>
        <begin position="211"/>
        <end position="256"/>
    </location>
</feature>
<dbReference type="RefSeq" id="XP_016251249.1">
    <property type="nucleotide sequence ID" value="XM_016389347.1"/>
</dbReference>
<keyword evidence="4" id="KW-1185">Reference proteome</keyword>
<sequence length="272" mass="30440">MPSSKDKYTDPKLRDEVKEDIQQSDEGGAPGQWSARKAQMMAREYKSRGGGYKTDKRDQGESHKHLTKWTEEERQTEEGLERYEEKANDEGEVVHEKKEEPKATKEDGKQETQSLSNKQGNNETMQSDPDPQQQEHPSNHTKRGQASQKPGQNRVRGQDAIDGEAADHPKKKQKDQTGTPKIQRNGTSVSVLGRVDAPAQPASKSRPPKEGQRAYWKTTSAWTEGSVVEVLRGSKKVDGKQVKATKADPCIVLKSNSAERDLCAQSSHVYFE</sequence>
<evidence type="ECO:0000256" key="1">
    <source>
        <dbReference type="SAM" id="MobiDB-lite"/>
    </source>
</evidence>
<name>A0A0D2CIV1_9EURO</name>
<dbReference type="VEuPathDB" id="FungiDB:PV07_02717"/>
<feature type="compositionally biased region" description="Basic and acidic residues" evidence="1">
    <location>
        <begin position="1"/>
        <end position="21"/>
    </location>
</feature>
<protein>
    <recommendedName>
        <fullName evidence="2">Hypervirulence associated protein TUDOR domain-containing protein</fullName>
    </recommendedName>
</protein>
<dbReference type="Proteomes" id="UP000054466">
    <property type="component" value="Unassembled WGS sequence"/>
</dbReference>
<dbReference type="Pfam" id="PF11160">
    <property type="entry name" value="Hva1_TUDOR"/>
    <property type="match status" value="1"/>
</dbReference>
<dbReference type="InterPro" id="IPR021331">
    <property type="entry name" value="Hva1_TUDOR"/>
</dbReference>
<evidence type="ECO:0000313" key="4">
    <source>
        <dbReference type="Proteomes" id="UP000054466"/>
    </source>
</evidence>
<feature type="compositionally biased region" description="Basic and acidic residues" evidence="1">
    <location>
        <begin position="43"/>
        <end position="110"/>
    </location>
</feature>
<reference evidence="3 4" key="1">
    <citation type="submission" date="2015-01" db="EMBL/GenBank/DDBJ databases">
        <title>The Genome Sequence of Cladophialophora immunda CBS83496.</title>
        <authorList>
            <consortium name="The Broad Institute Genomics Platform"/>
            <person name="Cuomo C."/>
            <person name="de Hoog S."/>
            <person name="Gorbushina A."/>
            <person name="Stielow B."/>
            <person name="Teixiera M."/>
            <person name="Abouelleil A."/>
            <person name="Chapman S.B."/>
            <person name="Priest M."/>
            <person name="Young S.K."/>
            <person name="Wortman J."/>
            <person name="Nusbaum C."/>
            <person name="Birren B."/>
        </authorList>
    </citation>
    <scope>NUCLEOTIDE SEQUENCE [LARGE SCALE GENOMIC DNA]</scope>
    <source>
        <strain evidence="3 4">CBS 83496</strain>
    </source>
</reference>